<proteinExistence type="predicted"/>
<evidence type="ECO:0000313" key="1">
    <source>
        <dbReference type="EMBL" id="DAD86873.1"/>
    </source>
</evidence>
<dbReference type="EMBL" id="BK015009">
    <property type="protein sequence ID" value="DAD86873.1"/>
    <property type="molecule type" value="Genomic_DNA"/>
</dbReference>
<name>A0A8S5MX17_9CAUD</name>
<protein>
    <submittedName>
        <fullName evidence="1">Uncharacterized protein</fullName>
    </submittedName>
</protein>
<sequence>MIPDDIIPFATVEDLEARWRALSDSERIRADVLLADATDLIVSKCPRWESATPRTRKRVACAVVRRAMQGGDAIGGVTDSGGGIYSEPHGIIASESHTTGPFSDQFTYQNPEGGLYLKREEKDALGGSGGAFEVDLLQDYDVRSATDQLIEDINAIGGQEP</sequence>
<organism evidence="1">
    <name type="scientific">Siphoviridae sp. ctio73</name>
    <dbReference type="NCBI Taxonomy" id="2826435"/>
    <lineage>
        <taxon>Viruses</taxon>
        <taxon>Duplodnaviria</taxon>
        <taxon>Heunggongvirae</taxon>
        <taxon>Uroviricota</taxon>
        <taxon>Caudoviricetes</taxon>
    </lineage>
</organism>
<accession>A0A8S5MX17</accession>
<reference evidence="1" key="1">
    <citation type="journal article" date="2021" name="Proc. Natl. Acad. Sci. U.S.A.">
        <title>A Catalog of Tens of Thousands of Viruses from Human Metagenomes Reveals Hidden Associations with Chronic Diseases.</title>
        <authorList>
            <person name="Tisza M.J."/>
            <person name="Buck C.B."/>
        </authorList>
    </citation>
    <scope>NUCLEOTIDE SEQUENCE</scope>
    <source>
        <strain evidence="1">Ctio73</strain>
    </source>
</reference>